<reference evidence="14 15" key="1">
    <citation type="journal article" date="2016" name="Mol. Biol. Evol.">
        <title>Comparative Genomics of Early-Diverging Mushroom-Forming Fungi Provides Insights into the Origins of Lignocellulose Decay Capabilities.</title>
        <authorList>
            <person name="Nagy L.G."/>
            <person name="Riley R."/>
            <person name="Tritt A."/>
            <person name="Adam C."/>
            <person name="Daum C."/>
            <person name="Floudas D."/>
            <person name="Sun H."/>
            <person name="Yadav J.S."/>
            <person name="Pangilinan J."/>
            <person name="Larsson K.H."/>
            <person name="Matsuura K."/>
            <person name="Barry K."/>
            <person name="Labutti K."/>
            <person name="Kuo R."/>
            <person name="Ohm R.A."/>
            <person name="Bhattacharya S.S."/>
            <person name="Shirouzu T."/>
            <person name="Yoshinaga Y."/>
            <person name="Martin F.M."/>
            <person name="Grigoriev I.V."/>
            <person name="Hibbett D.S."/>
        </authorList>
    </citation>
    <scope>NUCLEOTIDE SEQUENCE [LARGE SCALE GENOMIC DNA]</scope>
    <source>
        <strain evidence="14 15">CBS 109695</strain>
    </source>
</reference>
<evidence type="ECO:0000256" key="3">
    <source>
        <dbReference type="ARBA" id="ARBA00022692"/>
    </source>
</evidence>
<dbReference type="GO" id="GO:0005794">
    <property type="term" value="C:Golgi apparatus"/>
    <property type="evidence" value="ECO:0007669"/>
    <property type="project" value="TreeGrafter"/>
</dbReference>
<dbReference type="EMBL" id="KV417843">
    <property type="protein sequence ID" value="KZP05377.1"/>
    <property type="molecule type" value="Genomic_DNA"/>
</dbReference>
<dbReference type="PANTHER" id="PTHR22883">
    <property type="entry name" value="ZINC FINGER DHHC DOMAIN CONTAINING PROTEIN"/>
    <property type="match status" value="1"/>
</dbReference>
<evidence type="ECO:0000256" key="1">
    <source>
        <dbReference type="ARBA" id="ARBA00004141"/>
    </source>
</evidence>
<evidence type="ECO:0000256" key="8">
    <source>
        <dbReference type="ARBA" id="ARBA00023315"/>
    </source>
</evidence>
<protein>
    <recommendedName>
        <fullName evidence="11">Palmitoyltransferase</fullName>
        <ecNumber evidence="11">2.3.1.225</ecNumber>
    </recommendedName>
</protein>
<keyword evidence="4 11" id="KW-1133">Transmembrane helix</keyword>
<evidence type="ECO:0000256" key="5">
    <source>
        <dbReference type="ARBA" id="ARBA00023136"/>
    </source>
</evidence>
<evidence type="ECO:0000256" key="9">
    <source>
        <dbReference type="ARBA" id="ARBA00038298"/>
    </source>
</evidence>
<keyword evidence="3 11" id="KW-0812">Transmembrane</keyword>
<feature type="region of interest" description="Disordered" evidence="12">
    <location>
        <begin position="117"/>
        <end position="235"/>
    </location>
</feature>
<dbReference type="EC" id="2.3.1.225" evidence="11"/>
<dbReference type="OrthoDB" id="1436450at2759"/>
<dbReference type="InterPro" id="IPR001594">
    <property type="entry name" value="Palmitoyltrfase_DHHC"/>
</dbReference>
<feature type="transmembrane region" description="Helical" evidence="11">
    <location>
        <begin position="337"/>
        <end position="358"/>
    </location>
</feature>
<organism evidence="14 15">
    <name type="scientific">Athelia psychrophila</name>
    <dbReference type="NCBI Taxonomy" id="1759441"/>
    <lineage>
        <taxon>Eukaryota</taxon>
        <taxon>Fungi</taxon>
        <taxon>Dikarya</taxon>
        <taxon>Basidiomycota</taxon>
        <taxon>Agaricomycotina</taxon>
        <taxon>Agaricomycetes</taxon>
        <taxon>Agaricomycetidae</taxon>
        <taxon>Atheliales</taxon>
        <taxon>Atheliaceae</taxon>
        <taxon>Athelia</taxon>
    </lineage>
</organism>
<evidence type="ECO:0000259" key="13">
    <source>
        <dbReference type="Pfam" id="PF01529"/>
    </source>
</evidence>
<accession>A0A167VU89</accession>
<dbReference type="GO" id="GO:0016020">
    <property type="term" value="C:membrane"/>
    <property type="evidence" value="ECO:0007669"/>
    <property type="project" value="UniProtKB-SubCell"/>
</dbReference>
<keyword evidence="7" id="KW-0449">Lipoprotein</keyword>
<keyword evidence="15" id="KW-1185">Reference proteome</keyword>
<feature type="transmembrane region" description="Helical" evidence="11">
    <location>
        <begin position="76"/>
        <end position="96"/>
    </location>
</feature>
<keyword evidence="5 11" id="KW-0472">Membrane</keyword>
<gene>
    <name evidence="14" type="ORF">FIBSPDRAFT_914889</name>
</gene>
<comment type="similarity">
    <text evidence="9">Belongs to the DHHC palmitoyltransferase family. PFA5 subfamily.</text>
</comment>
<dbReference type="STRING" id="436010.A0A167VU89"/>
<sequence>MPKTPHDGQTCCGNIQDAKYEARARREARGPPPWIARKAAVGITIGIIAYASYVYIARLCIPMMLKHEGALGSQTTGIVFTAVFCPLLLMISWTYAKVIFTPPGYAKDVRARLVTHDHTSANPPSPSPRRPRPSAGPSTSTSPRSRATSGRAAPRASTSARRGVRGRPRRCRTGSRASASSTTPSASPASSPGYPGLGLGYPGLDPRRLEEGGGGGGGRGEGGRGVGGEGGGGSEDVLNLTAARKGLGDPVLIPLKRYCHRDGLVKPHRTHHCRACGTCVLKYDHHCPWVGQCVGARNHKFFLNFVLWAAIFCIWIFASLLVFVVKQGLGPAGAIDIQEVVIIALAGFFTLFTVPLFCTHTWMICRNQTTVESFRLRAMKEAEGAALGVLFACYEVAAKQATRRRWNEQWGRVDQEANIWWLGSSRRNWEAVMGKSVWWWILPIGRSESDGLSYPVNPRFDAEGRMLPRSQWPAELR</sequence>
<keyword evidence="6" id="KW-0564">Palmitate</keyword>
<comment type="catalytic activity">
    <reaction evidence="10 11">
        <text>L-cysteinyl-[protein] + hexadecanoyl-CoA = S-hexadecanoyl-L-cysteinyl-[protein] + CoA</text>
        <dbReference type="Rhea" id="RHEA:36683"/>
        <dbReference type="Rhea" id="RHEA-COMP:10131"/>
        <dbReference type="Rhea" id="RHEA-COMP:11032"/>
        <dbReference type="ChEBI" id="CHEBI:29950"/>
        <dbReference type="ChEBI" id="CHEBI:57287"/>
        <dbReference type="ChEBI" id="CHEBI:57379"/>
        <dbReference type="ChEBI" id="CHEBI:74151"/>
        <dbReference type="EC" id="2.3.1.225"/>
    </reaction>
</comment>
<keyword evidence="8 11" id="KW-0012">Acyltransferase</keyword>
<dbReference type="GO" id="GO:0019706">
    <property type="term" value="F:protein-cysteine S-palmitoyltransferase activity"/>
    <property type="evidence" value="ECO:0007669"/>
    <property type="project" value="UniProtKB-EC"/>
</dbReference>
<evidence type="ECO:0000313" key="14">
    <source>
        <dbReference type="EMBL" id="KZP05377.1"/>
    </source>
</evidence>
<evidence type="ECO:0000256" key="12">
    <source>
        <dbReference type="SAM" id="MobiDB-lite"/>
    </source>
</evidence>
<feature type="compositionally biased region" description="Low complexity" evidence="12">
    <location>
        <begin position="133"/>
        <end position="161"/>
    </location>
</feature>
<evidence type="ECO:0000256" key="6">
    <source>
        <dbReference type="ARBA" id="ARBA00023139"/>
    </source>
</evidence>
<feature type="domain" description="Palmitoyltransferase DHHC" evidence="13">
    <location>
        <begin position="256"/>
        <end position="374"/>
    </location>
</feature>
<feature type="transmembrane region" description="Helical" evidence="11">
    <location>
        <begin position="35"/>
        <end position="56"/>
    </location>
</feature>
<evidence type="ECO:0000256" key="10">
    <source>
        <dbReference type="ARBA" id="ARBA00048048"/>
    </source>
</evidence>
<dbReference type="InterPro" id="IPR039859">
    <property type="entry name" value="PFA4/ZDH16/20/ERF2-like"/>
</dbReference>
<dbReference type="GO" id="GO:0005783">
    <property type="term" value="C:endoplasmic reticulum"/>
    <property type="evidence" value="ECO:0007669"/>
    <property type="project" value="TreeGrafter"/>
</dbReference>
<feature type="transmembrane region" description="Helical" evidence="11">
    <location>
        <begin position="305"/>
        <end position="325"/>
    </location>
</feature>
<dbReference type="PROSITE" id="PS50216">
    <property type="entry name" value="DHHC"/>
    <property type="match status" value="1"/>
</dbReference>
<feature type="compositionally biased region" description="Basic residues" evidence="12">
    <location>
        <begin position="162"/>
        <end position="173"/>
    </location>
</feature>
<dbReference type="Proteomes" id="UP000076532">
    <property type="component" value="Unassembled WGS sequence"/>
</dbReference>
<proteinExistence type="inferred from homology"/>
<dbReference type="GO" id="GO:0006612">
    <property type="term" value="P:protein targeting to membrane"/>
    <property type="evidence" value="ECO:0007669"/>
    <property type="project" value="TreeGrafter"/>
</dbReference>
<feature type="compositionally biased region" description="Low complexity" evidence="12">
    <location>
        <begin position="174"/>
        <end position="194"/>
    </location>
</feature>
<dbReference type="PANTHER" id="PTHR22883:SF23">
    <property type="entry name" value="PALMITOYLTRANSFERASE ZDHHC6"/>
    <property type="match status" value="1"/>
</dbReference>
<evidence type="ECO:0000313" key="15">
    <source>
        <dbReference type="Proteomes" id="UP000076532"/>
    </source>
</evidence>
<keyword evidence="2 11" id="KW-0808">Transferase</keyword>
<evidence type="ECO:0000256" key="2">
    <source>
        <dbReference type="ARBA" id="ARBA00022679"/>
    </source>
</evidence>
<evidence type="ECO:0000256" key="4">
    <source>
        <dbReference type="ARBA" id="ARBA00022989"/>
    </source>
</evidence>
<evidence type="ECO:0000256" key="11">
    <source>
        <dbReference type="RuleBase" id="RU079119"/>
    </source>
</evidence>
<comment type="domain">
    <text evidence="11">The DHHC domain is required for palmitoyltransferase activity.</text>
</comment>
<feature type="compositionally biased region" description="Gly residues" evidence="12">
    <location>
        <begin position="212"/>
        <end position="234"/>
    </location>
</feature>
<dbReference type="AlphaFoldDB" id="A0A167VU89"/>
<comment type="subcellular location">
    <subcellularLocation>
        <location evidence="1">Membrane</location>
        <topology evidence="1">Multi-pass membrane protein</topology>
    </subcellularLocation>
</comment>
<evidence type="ECO:0000256" key="7">
    <source>
        <dbReference type="ARBA" id="ARBA00023288"/>
    </source>
</evidence>
<dbReference type="Pfam" id="PF01529">
    <property type="entry name" value="DHHC"/>
    <property type="match status" value="1"/>
</dbReference>
<name>A0A167VU89_9AGAM</name>